<gene>
    <name evidence="10" type="ORF">Bccel_5636</name>
</gene>
<sequence>MKHSGTIEYGMENSIDSAHDNNYDIGIVYEMSDSEAVVLDSNGRFIFIRRKSHMEIGHTVKFRYSDVLLHRNKKQKLLPFLSAAAAVLIAALVLFKVYSPFGTPIYGYIDIDVNPSTEFEFDKNLNVVNVVALNNDSAEVTDDIDLYGKPVNQALEEYIEKLISIGVIDKKSENFVLLSAALYDADDKAAVNSLLSNSKKKVDLIAKSQKLKIRSEALSLASSHKKASSKNNVSMGKYYLYLKARENGSQLDESSLTDTPVFHLAELSGLFKTDKKGSSSVTPNTNSKSTNTSQPSGKAAASKPVATNTSITTPAIQALSPTSKQTLNLYTNTPAAKITQTQSSNTPAPSKVKASDSFPTPSGTTGKNNSEKNGSNSLKLEFYNRDKLKRTQGISLDFKITNTGSDTIDLKDVKIRYYFTKEGDSKPIYSSYFFSHGEKTDVHGKFASHSLASGTDHYVEIYFDNGTLLPNKEVYAFGSITKEDWGYFEQDNDYSFDAEAKDFTVQDKITAYISDALVWGKEPN</sequence>
<feature type="domain" description="CBM3" evidence="8">
    <location>
        <begin position="374"/>
        <end position="524"/>
    </location>
</feature>
<dbReference type="RefSeq" id="WP_036939965.1">
    <property type="nucleotide sequence ID" value="NZ_JQKC01000010.1"/>
</dbReference>
<dbReference type="SMART" id="SM01067">
    <property type="entry name" value="CBM_3"/>
    <property type="match status" value="1"/>
</dbReference>
<name>A0A0L6JWX6_9FIRM</name>
<evidence type="ECO:0000313" key="11">
    <source>
        <dbReference type="Proteomes" id="UP000036923"/>
    </source>
</evidence>
<dbReference type="InterPro" id="IPR008965">
    <property type="entry name" value="CBM2/CBM3_carb-bd_dom_sf"/>
</dbReference>
<dbReference type="GO" id="GO:0005886">
    <property type="term" value="C:plasma membrane"/>
    <property type="evidence" value="ECO:0007669"/>
    <property type="project" value="UniProtKB-SubCell"/>
</dbReference>
<dbReference type="AlphaFoldDB" id="A0A0L6JWX6"/>
<feature type="region of interest" description="Disordered" evidence="6">
    <location>
        <begin position="273"/>
        <end position="306"/>
    </location>
</feature>
<dbReference type="Pfam" id="PF23750">
    <property type="entry name" value="RsgI_M"/>
    <property type="match status" value="1"/>
</dbReference>
<dbReference type="eggNOG" id="COG2911">
    <property type="taxonomic scope" value="Bacteria"/>
</dbReference>
<evidence type="ECO:0000259" key="8">
    <source>
        <dbReference type="PROSITE" id="PS51172"/>
    </source>
</evidence>
<evidence type="ECO:0000256" key="4">
    <source>
        <dbReference type="ARBA" id="ARBA00022989"/>
    </source>
</evidence>
<organism evidence="10 11">
    <name type="scientific">Pseudobacteroides cellulosolvens ATCC 35603 = DSM 2933</name>
    <dbReference type="NCBI Taxonomy" id="398512"/>
    <lineage>
        <taxon>Bacteria</taxon>
        <taxon>Bacillati</taxon>
        <taxon>Bacillota</taxon>
        <taxon>Clostridia</taxon>
        <taxon>Eubacteriales</taxon>
        <taxon>Oscillospiraceae</taxon>
        <taxon>Pseudobacteroides</taxon>
    </lineage>
</organism>
<evidence type="ECO:0000256" key="5">
    <source>
        <dbReference type="ARBA" id="ARBA00023136"/>
    </source>
</evidence>
<dbReference type="Proteomes" id="UP000036923">
    <property type="component" value="Unassembled WGS sequence"/>
</dbReference>
<keyword evidence="11" id="KW-1185">Reference proteome</keyword>
<feature type="region of interest" description="Disordered" evidence="6">
    <location>
        <begin position="335"/>
        <end position="378"/>
    </location>
</feature>
<dbReference type="OrthoDB" id="9800626at2"/>
<dbReference type="GO" id="GO:0005975">
    <property type="term" value="P:carbohydrate metabolic process"/>
    <property type="evidence" value="ECO:0007669"/>
    <property type="project" value="InterPro"/>
</dbReference>
<evidence type="ECO:0000313" key="10">
    <source>
        <dbReference type="EMBL" id="KNY30356.1"/>
    </source>
</evidence>
<dbReference type="GO" id="GO:0030248">
    <property type="term" value="F:cellulose binding"/>
    <property type="evidence" value="ECO:0007669"/>
    <property type="project" value="InterPro"/>
</dbReference>
<dbReference type="InterPro" id="IPR055431">
    <property type="entry name" value="RsgI_M"/>
</dbReference>
<reference evidence="11" key="1">
    <citation type="submission" date="2015-07" db="EMBL/GenBank/DDBJ databases">
        <title>Near-Complete Genome Sequence of the Cellulolytic Bacterium Bacteroides (Pseudobacteroides) cellulosolvens ATCC 35603.</title>
        <authorList>
            <person name="Dassa B."/>
            <person name="Utturkar S.M."/>
            <person name="Klingeman D.M."/>
            <person name="Hurt R.A."/>
            <person name="Keller M."/>
            <person name="Xu J."/>
            <person name="Reddy Y.H.K."/>
            <person name="Borovok I."/>
            <person name="Grinberg I.R."/>
            <person name="Lamed R."/>
            <person name="Zhivin O."/>
            <person name="Bayer E.A."/>
            <person name="Brown S.D."/>
        </authorList>
    </citation>
    <scope>NUCLEOTIDE SEQUENCE [LARGE SCALE GENOMIC DNA]</scope>
    <source>
        <strain evidence="11">DSM 2933</strain>
    </source>
</reference>
<dbReference type="PROSITE" id="PS51172">
    <property type="entry name" value="CBM3"/>
    <property type="match status" value="1"/>
</dbReference>
<evidence type="ECO:0000256" key="6">
    <source>
        <dbReference type="SAM" id="MobiDB-lite"/>
    </source>
</evidence>
<keyword evidence="5 7" id="KW-0472">Membrane</keyword>
<evidence type="ECO:0000256" key="2">
    <source>
        <dbReference type="ARBA" id="ARBA00022475"/>
    </source>
</evidence>
<dbReference type="EMBL" id="LGTC01000001">
    <property type="protein sequence ID" value="KNY30356.1"/>
    <property type="molecule type" value="Genomic_DNA"/>
</dbReference>
<feature type="transmembrane region" description="Helical" evidence="7">
    <location>
        <begin position="77"/>
        <end position="98"/>
    </location>
</feature>
<keyword evidence="3 7" id="KW-0812">Transmembrane</keyword>
<evidence type="ECO:0000256" key="1">
    <source>
        <dbReference type="ARBA" id="ARBA00004162"/>
    </source>
</evidence>
<dbReference type="SUPFAM" id="SSF49384">
    <property type="entry name" value="Carbohydrate-binding domain"/>
    <property type="match status" value="1"/>
</dbReference>
<evidence type="ECO:0000259" key="9">
    <source>
        <dbReference type="PROSITE" id="PS51849"/>
    </source>
</evidence>
<comment type="subcellular location">
    <subcellularLocation>
        <location evidence="1">Cell membrane</location>
        <topology evidence="1">Single-pass membrane protein</topology>
    </subcellularLocation>
</comment>
<dbReference type="InterPro" id="IPR036966">
    <property type="entry name" value="CBM3_sf"/>
</dbReference>
<feature type="compositionally biased region" description="Polar residues" evidence="6">
    <location>
        <begin position="335"/>
        <end position="348"/>
    </location>
</feature>
<dbReference type="Pfam" id="PF12791">
    <property type="entry name" value="RsgI_N"/>
    <property type="match status" value="1"/>
</dbReference>
<feature type="domain" description="RsgI N-terminal anti-sigma" evidence="9">
    <location>
        <begin position="24"/>
        <end position="71"/>
    </location>
</feature>
<evidence type="ECO:0000256" key="7">
    <source>
        <dbReference type="SAM" id="Phobius"/>
    </source>
</evidence>
<dbReference type="Gene3D" id="2.60.40.710">
    <property type="entry name" value="Endoglucanase-like"/>
    <property type="match status" value="1"/>
</dbReference>
<feature type="compositionally biased region" description="Low complexity" evidence="6">
    <location>
        <begin position="366"/>
        <end position="378"/>
    </location>
</feature>
<keyword evidence="2" id="KW-1003">Cell membrane</keyword>
<evidence type="ECO:0000256" key="3">
    <source>
        <dbReference type="ARBA" id="ARBA00022692"/>
    </source>
</evidence>
<keyword evidence="4 7" id="KW-1133">Transmembrane helix</keyword>
<dbReference type="STRING" id="398512.Bccel_5636"/>
<proteinExistence type="predicted"/>
<comment type="caution">
    <text evidence="10">The sequence shown here is derived from an EMBL/GenBank/DDBJ whole genome shotgun (WGS) entry which is preliminary data.</text>
</comment>
<dbReference type="Pfam" id="PF00942">
    <property type="entry name" value="CBM_3"/>
    <property type="match status" value="1"/>
</dbReference>
<feature type="compositionally biased region" description="Low complexity" evidence="6">
    <location>
        <begin position="278"/>
        <end position="296"/>
    </location>
</feature>
<dbReference type="InterPro" id="IPR001956">
    <property type="entry name" value="CBM3"/>
</dbReference>
<dbReference type="InterPro" id="IPR024449">
    <property type="entry name" value="Anti-sigma_RsgI_N"/>
</dbReference>
<dbReference type="PROSITE" id="PS51849">
    <property type="entry name" value="RSGI_N"/>
    <property type="match status" value="1"/>
</dbReference>
<protein>
    <submittedName>
        <fullName evidence="10">Type 3a cellulose-binding domain protein</fullName>
    </submittedName>
</protein>
<accession>A0A0L6JWX6</accession>